<dbReference type="UniPathway" id="UPA00996">
    <property type="reaction ID" value="UER00366"/>
</dbReference>
<evidence type="ECO:0000256" key="1">
    <source>
        <dbReference type="ARBA" id="ARBA00005118"/>
    </source>
</evidence>
<protein>
    <recommendedName>
        <fullName evidence="3 8">Carbamate kinase</fullName>
        <ecNumber evidence="3 8">2.7.2.2</ecNumber>
    </recommendedName>
</protein>
<evidence type="ECO:0000256" key="8">
    <source>
        <dbReference type="NCBIfam" id="TIGR00746"/>
    </source>
</evidence>
<evidence type="ECO:0000256" key="9">
    <source>
        <dbReference type="SAM" id="MobiDB-lite"/>
    </source>
</evidence>
<organism evidence="11 12">
    <name type="scientific">Enterocloster lavalensis</name>
    <dbReference type="NCBI Taxonomy" id="460384"/>
    <lineage>
        <taxon>Bacteria</taxon>
        <taxon>Bacillati</taxon>
        <taxon>Bacillota</taxon>
        <taxon>Clostridia</taxon>
        <taxon>Lachnospirales</taxon>
        <taxon>Lachnospiraceae</taxon>
        <taxon>Enterocloster</taxon>
    </lineage>
</organism>
<dbReference type="EMBL" id="FOIM01000058">
    <property type="protein sequence ID" value="SEU21082.1"/>
    <property type="molecule type" value="Genomic_DNA"/>
</dbReference>
<evidence type="ECO:0000313" key="11">
    <source>
        <dbReference type="EMBL" id="SEU21082.1"/>
    </source>
</evidence>
<dbReference type="GO" id="GO:0005829">
    <property type="term" value="C:cytosol"/>
    <property type="evidence" value="ECO:0007669"/>
    <property type="project" value="TreeGrafter"/>
</dbReference>
<dbReference type="FunFam" id="3.40.1160.10:FF:000007">
    <property type="entry name" value="Carbamate kinase"/>
    <property type="match status" value="1"/>
</dbReference>
<reference evidence="12" key="1">
    <citation type="submission" date="2016-10" db="EMBL/GenBank/DDBJ databases">
        <authorList>
            <person name="Varghese N."/>
            <person name="Submissions S."/>
        </authorList>
    </citation>
    <scope>NUCLEOTIDE SEQUENCE [LARGE SCALE GENOMIC DNA]</scope>
    <source>
        <strain evidence="12">NLAE-zl-G277</strain>
    </source>
</reference>
<evidence type="ECO:0000256" key="4">
    <source>
        <dbReference type="ARBA" id="ARBA00022503"/>
    </source>
</evidence>
<evidence type="ECO:0000256" key="5">
    <source>
        <dbReference type="ARBA" id="ARBA00022679"/>
    </source>
</evidence>
<comment type="catalytic activity">
    <reaction evidence="7">
        <text>hydrogencarbonate + NH4(+) + ATP = carbamoyl phosphate + ADP + H2O + H(+)</text>
        <dbReference type="Rhea" id="RHEA:10152"/>
        <dbReference type="ChEBI" id="CHEBI:15377"/>
        <dbReference type="ChEBI" id="CHEBI:15378"/>
        <dbReference type="ChEBI" id="CHEBI:17544"/>
        <dbReference type="ChEBI" id="CHEBI:28938"/>
        <dbReference type="ChEBI" id="CHEBI:30616"/>
        <dbReference type="ChEBI" id="CHEBI:58228"/>
        <dbReference type="ChEBI" id="CHEBI:456216"/>
        <dbReference type="EC" id="2.7.2.2"/>
    </reaction>
</comment>
<dbReference type="RefSeq" id="WP_330391567.1">
    <property type="nucleotide sequence ID" value="NZ_DAINWJ010000425.1"/>
</dbReference>
<evidence type="ECO:0000256" key="2">
    <source>
        <dbReference type="ARBA" id="ARBA00011066"/>
    </source>
</evidence>
<dbReference type="Pfam" id="PF00696">
    <property type="entry name" value="AA_kinase"/>
    <property type="match status" value="1"/>
</dbReference>
<dbReference type="PANTHER" id="PTHR30409">
    <property type="entry name" value="CARBAMATE KINASE"/>
    <property type="match status" value="1"/>
</dbReference>
<dbReference type="GO" id="GO:0008804">
    <property type="term" value="F:carbamate kinase activity"/>
    <property type="evidence" value="ECO:0007669"/>
    <property type="project" value="UniProtKB-UniRule"/>
</dbReference>
<dbReference type="PRINTS" id="PR01469">
    <property type="entry name" value="CARBMTKINASE"/>
</dbReference>
<dbReference type="CDD" id="cd04235">
    <property type="entry name" value="AAK_CK"/>
    <property type="match status" value="1"/>
</dbReference>
<keyword evidence="12" id="KW-1185">Reference proteome</keyword>
<keyword evidence="4" id="KW-0056">Arginine metabolism</keyword>
<feature type="domain" description="Aspartate/glutamate/uridylate kinase" evidence="10">
    <location>
        <begin position="6"/>
        <end position="285"/>
    </location>
</feature>
<dbReference type="PANTHER" id="PTHR30409:SF1">
    <property type="entry name" value="CARBAMATE KINASE-RELATED"/>
    <property type="match status" value="1"/>
</dbReference>
<dbReference type="STRING" id="460384.SAMN05216313_15817"/>
<dbReference type="NCBIfam" id="TIGR00746">
    <property type="entry name" value="arcC"/>
    <property type="match status" value="1"/>
</dbReference>
<evidence type="ECO:0000313" key="12">
    <source>
        <dbReference type="Proteomes" id="UP000198508"/>
    </source>
</evidence>
<name>A0A1I0KAY5_9FIRM</name>
<dbReference type="InterPro" id="IPR001048">
    <property type="entry name" value="Asp/Glu/Uridylate_kinase"/>
</dbReference>
<dbReference type="InterPro" id="IPR036393">
    <property type="entry name" value="AceGlu_kinase-like_sf"/>
</dbReference>
<sequence length="384" mass="40753">MKRNKKRIVVALGGNALGNTPAQQLKQVRAAAGIIADLAAEGHELIIGHGNGPQVGIINSAMNYAAQCGPRTPYMPFAECGAMSQGFIGYHLQQALQQSLQRRGIGKTVVSVVTQVEVDPQDPAFLHPTKPIGNFYTREEAEEISAEREFTFVEDAGRGYRRVVPSPRPRRIVELGAIRKMVQSGLLVIAAGGGGIPVVEEDGELRGIDAVVDKDMSCSRLAVQMKADMLLILTAVDRVCINFNRPDQKALDRMTIGQAQEYIKEGQFAPGSMLPKVEACLEFAGALPGRAAVITSLESARAALDGLSGTWIRSEETVPGGMARYGSDLCEAARCGADRCEAARYGEARYGSDSGGAAPAETAPQGAPACPAFQEDGDVLVTAI</sequence>
<evidence type="ECO:0000259" key="10">
    <source>
        <dbReference type="Pfam" id="PF00696"/>
    </source>
</evidence>
<comment type="pathway">
    <text evidence="1">Metabolic intermediate metabolism; carbamoyl phosphate degradation; CO(2) and NH(3) from carbamoyl phosphate: step 1/1.</text>
</comment>
<keyword evidence="5" id="KW-0808">Transferase</keyword>
<accession>A0A1I0KAY5</accession>
<feature type="region of interest" description="Disordered" evidence="9">
    <location>
        <begin position="351"/>
        <end position="371"/>
    </location>
</feature>
<gene>
    <name evidence="11" type="ORF">SAMN05216313_15817</name>
</gene>
<dbReference type="SUPFAM" id="SSF53633">
    <property type="entry name" value="Carbamate kinase-like"/>
    <property type="match status" value="1"/>
</dbReference>
<proteinExistence type="inferred from homology"/>
<evidence type="ECO:0000256" key="6">
    <source>
        <dbReference type="ARBA" id="ARBA00022777"/>
    </source>
</evidence>
<evidence type="ECO:0000256" key="7">
    <source>
        <dbReference type="ARBA" id="ARBA00048467"/>
    </source>
</evidence>
<dbReference type="Gene3D" id="3.40.1160.10">
    <property type="entry name" value="Acetylglutamate kinase-like"/>
    <property type="match status" value="1"/>
</dbReference>
<dbReference type="NCBIfam" id="NF009007">
    <property type="entry name" value="PRK12352.1"/>
    <property type="match status" value="1"/>
</dbReference>
<dbReference type="EC" id="2.7.2.2" evidence="3 8"/>
<evidence type="ECO:0000256" key="3">
    <source>
        <dbReference type="ARBA" id="ARBA00013070"/>
    </source>
</evidence>
<dbReference type="InterPro" id="IPR003964">
    <property type="entry name" value="Carb_kinase"/>
</dbReference>
<dbReference type="AlphaFoldDB" id="A0A1I0KAY5"/>
<dbReference type="Proteomes" id="UP000198508">
    <property type="component" value="Unassembled WGS sequence"/>
</dbReference>
<dbReference type="GO" id="GO:0019546">
    <property type="term" value="P:L-arginine deiminase pathway"/>
    <property type="evidence" value="ECO:0007669"/>
    <property type="project" value="TreeGrafter"/>
</dbReference>
<comment type="similarity">
    <text evidence="2">Belongs to the carbamate kinase family.</text>
</comment>
<keyword evidence="6 11" id="KW-0418">Kinase</keyword>